<comment type="caution">
    <text evidence="4">The sequence shown here is derived from an EMBL/GenBank/DDBJ whole genome shotgun (WGS) entry which is preliminary data.</text>
</comment>
<reference evidence="4" key="1">
    <citation type="submission" date="2021-01" db="EMBL/GenBank/DDBJ databases">
        <title>Adiantum capillus-veneris genome.</title>
        <authorList>
            <person name="Fang Y."/>
            <person name="Liao Q."/>
        </authorList>
    </citation>
    <scope>NUCLEOTIDE SEQUENCE</scope>
    <source>
        <strain evidence="4">H3</strain>
        <tissue evidence="4">Leaf</tissue>
    </source>
</reference>
<feature type="compositionally biased region" description="Basic and acidic residues" evidence="2">
    <location>
        <begin position="446"/>
        <end position="459"/>
    </location>
</feature>
<evidence type="ECO:0000256" key="2">
    <source>
        <dbReference type="SAM" id="MobiDB-lite"/>
    </source>
</evidence>
<feature type="region of interest" description="Disordered" evidence="2">
    <location>
        <begin position="1"/>
        <end position="42"/>
    </location>
</feature>
<feature type="compositionally biased region" description="Low complexity" evidence="2">
    <location>
        <begin position="20"/>
        <end position="29"/>
    </location>
</feature>
<feature type="compositionally biased region" description="Polar residues" evidence="2">
    <location>
        <begin position="781"/>
        <end position="793"/>
    </location>
</feature>
<feature type="region of interest" description="Disordered" evidence="2">
    <location>
        <begin position="781"/>
        <end position="812"/>
    </location>
</feature>
<dbReference type="Proteomes" id="UP000886520">
    <property type="component" value="Chromosome 23"/>
</dbReference>
<accession>A0A9D4U486</accession>
<dbReference type="PANTHER" id="PTHR34122:SF3">
    <property type="entry name" value="WRC DOMAIN-CONTAINING PROTEIN"/>
    <property type="match status" value="1"/>
</dbReference>
<dbReference type="EMBL" id="JABFUD020000023">
    <property type="protein sequence ID" value="KAI5061070.1"/>
    <property type="molecule type" value="Genomic_DNA"/>
</dbReference>
<gene>
    <name evidence="4" type="ORF">GOP47_0023575</name>
</gene>
<evidence type="ECO:0000256" key="1">
    <source>
        <dbReference type="ARBA" id="ARBA00023242"/>
    </source>
</evidence>
<feature type="region of interest" description="Disordered" evidence="2">
    <location>
        <begin position="613"/>
        <end position="646"/>
    </location>
</feature>
<evidence type="ECO:0000313" key="4">
    <source>
        <dbReference type="EMBL" id="KAI5061070.1"/>
    </source>
</evidence>
<dbReference type="PROSITE" id="PS51667">
    <property type="entry name" value="WRC"/>
    <property type="match status" value="1"/>
</dbReference>
<dbReference type="Pfam" id="PF08879">
    <property type="entry name" value="WRC"/>
    <property type="match status" value="1"/>
</dbReference>
<dbReference type="InterPro" id="IPR014977">
    <property type="entry name" value="WRC_dom"/>
</dbReference>
<evidence type="ECO:0000313" key="5">
    <source>
        <dbReference type="Proteomes" id="UP000886520"/>
    </source>
</evidence>
<keyword evidence="1" id="KW-0539">Nucleus</keyword>
<name>A0A9D4U486_ADICA</name>
<dbReference type="OrthoDB" id="1939239at2759"/>
<proteinExistence type="predicted"/>
<organism evidence="4 5">
    <name type="scientific">Adiantum capillus-veneris</name>
    <name type="common">Maidenhair fern</name>
    <dbReference type="NCBI Taxonomy" id="13818"/>
    <lineage>
        <taxon>Eukaryota</taxon>
        <taxon>Viridiplantae</taxon>
        <taxon>Streptophyta</taxon>
        <taxon>Embryophyta</taxon>
        <taxon>Tracheophyta</taxon>
        <taxon>Polypodiopsida</taxon>
        <taxon>Polypodiidae</taxon>
        <taxon>Polypodiales</taxon>
        <taxon>Pteridineae</taxon>
        <taxon>Pteridaceae</taxon>
        <taxon>Vittarioideae</taxon>
        <taxon>Adiantum</taxon>
    </lineage>
</organism>
<protein>
    <recommendedName>
        <fullName evidence="3">WRC domain-containing protein</fullName>
    </recommendedName>
</protein>
<feature type="compositionally biased region" description="Basic and acidic residues" evidence="2">
    <location>
        <begin position="613"/>
        <end position="631"/>
    </location>
</feature>
<dbReference type="AlphaFoldDB" id="A0A9D4U486"/>
<sequence length="812" mass="89148">MRIRRQPQPPSATQVSRAENSSNGSLSSSAVAEPKTSPVPERDIENVLHASIEDLSMIYSASKFRASVNWLDRLRVAKGFPVDHNLGVDEVLSSRACSPEETQRCRLEQDGPPCPEQESNIGVDTAGGTDNRRCRIPESSSCGTSVSDIRHAKAAPKSLSCSNGATEVESLHSHTLVEHPSMPLQDVSCDHGVTQVNTPCSQSLEHPPSLLVIATGNNTARRSAVSRDKCSRSTVIQRSSCQDGGIETALSQLYFNMFADLFCMESCGTNSLIQADAKRRQRKQEKPKVCSTFADLDPPSAAGPSMQLQTCEFDTYPTDAIASVNPTGESEVAAQPKTDVPSSSPEVQGAEPTLSQLKKAPNNVSTAELKKKRNVDLDGVSKNDLFIIDTSLPGWRTEKLIFRKGNGWRIRSKGTILPVKGASTDSVLKDTKKQVKVSLSSSSKVEATKEQKQRESDTCIEKTQKVDVNHEQVPNADHVARIWNIAPHTHIRSSRKRRKTTLATEPSNAISESAYTDPEPVKKSRGFAPDHPANQPKEGLVYSIYQVFMQAGKSGLTPREAVSRILEQGLPGLHEGGVVPRVEVLKIVSNSPYFMPLEESKYILCSALVGDEDPKVDSKQDRQNGEQKDSENGFNCVDNGKPSKQHGMSQYWAACAAIRRARTGTTRRKPSLESYFLNTSTHETQEEIAYLANKKRLKSVKQDVTGLGNPCNRSDGKGWHCPLRAKVGYLLCDHHLDRLRTRVKSHIKSKMLSITKSKEERKRVITGSWVVKKVVERSRTGRPSQVSLGTDVQDNFPVHTAPGLSGSKFSQI</sequence>
<feature type="region of interest" description="Disordered" evidence="2">
    <location>
        <begin position="439"/>
        <end position="459"/>
    </location>
</feature>
<feature type="domain" description="WRC" evidence="3">
    <location>
        <begin position="705"/>
        <end position="749"/>
    </location>
</feature>
<feature type="region of interest" description="Disordered" evidence="2">
    <location>
        <begin position="103"/>
        <end position="132"/>
    </location>
</feature>
<keyword evidence="5" id="KW-1185">Reference proteome</keyword>
<dbReference type="PANTHER" id="PTHR34122">
    <property type="entry name" value="EXPRESSED PROTEIN-RELATED"/>
    <property type="match status" value="1"/>
</dbReference>
<feature type="region of interest" description="Disordered" evidence="2">
    <location>
        <begin position="327"/>
        <end position="355"/>
    </location>
</feature>
<evidence type="ECO:0000259" key="3">
    <source>
        <dbReference type="PROSITE" id="PS51667"/>
    </source>
</evidence>